<dbReference type="KEGG" id="fiy:BN1229_v1_2890"/>
<gene>
    <name evidence="2" type="ORF">YBN1229_v1_2890</name>
</gene>
<keyword evidence="1" id="KW-0812">Transmembrane</keyword>
<evidence type="ECO:0000256" key="1">
    <source>
        <dbReference type="SAM" id="Phobius"/>
    </source>
</evidence>
<protein>
    <submittedName>
        <fullName evidence="2">Uncharacterized protein</fullName>
    </submittedName>
</protein>
<feature type="transmembrane region" description="Helical" evidence="1">
    <location>
        <begin position="42"/>
        <end position="60"/>
    </location>
</feature>
<dbReference type="KEGG" id="fil:BN1229_v1_3026"/>
<keyword evidence="1" id="KW-0472">Membrane</keyword>
<dbReference type="AlphaFoldDB" id="A0A0D6JID3"/>
<dbReference type="Proteomes" id="UP000033187">
    <property type="component" value="Chromosome 1"/>
</dbReference>
<organism evidence="2 3">
    <name type="scientific">Candidatus Filomicrobium marinum</name>
    <dbReference type="NCBI Taxonomy" id="1608628"/>
    <lineage>
        <taxon>Bacteria</taxon>
        <taxon>Pseudomonadati</taxon>
        <taxon>Pseudomonadota</taxon>
        <taxon>Alphaproteobacteria</taxon>
        <taxon>Hyphomicrobiales</taxon>
        <taxon>Hyphomicrobiaceae</taxon>
        <taxon>Filomicrobium</taxon>
    </lineage>
</organism>
<keyword evidence="1" id="KW-1133">Transmembrane helix</keyword>
<evidence type="ECO:0000313" key="2">
    <source>
        <dbReference type="EMBL" id="CPR21072.1"/>
    </source>
</evidence>
<keyword evidence="3" id="KW-1185">Reference proteome</keyword>
<reference evidence="3" key="1">
    <citation type="submission" date="2015-02" db="EMBL/GenBank/DDBJ databases">
        <authorList>
            <person name="Chooi Y.-H."/>
        </authorList>
    </citation>
    <scope>NUCLEOTIDE SEQUENCE [LARGE SCALE GENOMIC DNA]</scope>
    <source>
        <strain evidence="3">strain Y</strain>
    </source>
</reference>
<proteinExistence type="predicted"/>
<accession>A0A0D6JID3</accession>
<name>A0A0D6JID3_9HYPH</name>
<evidence type="ECO:0000313" key="3">
    <source>
        <dbReference type="Proteomes" id="UP000033187"/>
    </source>
</evidence>
<dbReference type="EMBL" id="LN829119">
    <property type="protein sequence ID" value="CPR21072.1"/>
    <property type="molecule type" value="Genomic_DNA"/>
</dbReference>
<sequence length="81" mass="8824">MRRTAVRPQNAPKRRKRIFVCSLSAGENPAPGKRTKTLASQTTVRAGVLASMAVAYVMAASRRHSAFFLRGCSHVGHAEPF</sequence>